<name>A0A286GAX2_9BACT</name>
<dbReference type="InterPro" id="IPR038740">
    <property type="entry name" value="BioF2-like_GNAT_dom"/>
</dbReference>
<keyword evidence="3" id="KW-1185">Reference proteome</keyword>
<dbReference type="OrthoDB" id="116151at2"/>
<dbReference type="Gene3D" id="3.40.630.30">
    <property type="match status" value="1"/>
</dbReference>
<dbReference type="AlphaFoldDB" id="A0A286GAX2"/>
<sequence length="331" mass="38465">MITMLKTIPRHKLDANAWDVCVATSRQPGVYGYTWYLDAVLPAPGWKWVGVVQVDQTGTYHAVMPVPLRRKMVAGIPYEWVVHQPFFCQFLSVFSADELPDTDSFFRHMVEQFRYGSLYCTNQLPGIDLPFASFQLRTTHVIYLSFGYEVIYSNYTRDRKQNLRRAQRAFELDNRWAIVESSDVEPLLALFRENHAATIDGGVADWAYDMFRNLAQALHKRGLVTLRYAVYNGQIEAGALFICDDRRIIYLFNAASATGRRVNARTILIDQLIQEKAGQKLIFDFESPEKPSIRKFYKSFGAVEEPFQAMRWNRLSKLENLLWTGWRYLNR</sequence>
<evidence type="ECO:0000313" key="3">
    <source>
        <dbReference type="Proteomes" id="UP000219452"/>
    </source>
</evidence>
<proteinExistence type="predicted"/>
<keyword evidence="2" id="KW-0808">Transferase</keyword>
<protein>
    <submittedName>
        <fullName evidence="2">Acetyltransferase (GNAT) domain-containing protein</fullName>
    </submittedName>
</protein>
<feature type="domain" description="BioF2-like acetyltransferase" evidence="1">
    <location>
        <begin position="158"/>
        <end position="280"/>
    </location>
</feature>
<accession>A0A286GAX2</accession>
<evidence type="ECO:0000259" key="1">
    <source>
        <dbReference type="Pfam" id="PF13480"/>
    </source>
</evidence>
<evidence type="ECO:0000313" key="2">
    <source>
        <dbReference type="EMBL" id="SOD92628.1"/>
    </source>
</evidence>
<dbReference type="InterPro" id="IPR016181">
    <property type="entry name" value="Acyl_CoA_acyltransferase"/>
</dbReference>
<reference evidence="3" key="1">
    <citation type="submission" date="2017-09" db="EMBL/GenBank/DDBJ databases">
        <authorList>
            <person name="Varghese N."/>
            <person name="Submissions S."/>
        </authorList>
    </citation>
    <scope>NUCLEOTIDE SEQUENCE [LARGE SCALE GENOMIC DNA]</scope>
    <source>
        <strain evidence="3">DSM 29961</strain>
    </source>
</reference>
<gene>
    <name evidence="2" type="ORF">SAMN06269250_4076</name>
</gene>
<dbReference type="SUPFAM" id="SSF55729">
    <property type="entry name" value="Acyl-CoA N-acyltransferases (Nat)"/>
    <property type="match status" value="1"/>
</dbReference>
<dbReference type="GO" id="GO:0016740">
    <property type="term" value="F:transferase activity"/>
    <property type="evidence" value="ECO:0007669"/>
    <property type="project" value="UniProtKB-KW"/>
</dbReference>
<dbReference type="Pfam" id="PF13480">
    <property type="entry name" value="Acetyltransf_6"/>
    <property type="match status" value="1"/>
</dbReference>
<organism evidence="2 3">
    <name type="scientific">Spirosoma fluviale</name>
    <dbReference type="NCBI Taxonomy" id="1597977"/>
    <lineage>
        <taxon>Bacteria</taxon>
        <taxon>Pseudomonadati</taxon>
        <taxon>Bacteroidota</taxon>
        <taxon>Cytophagia</taxon>
        <taxon>Cytophagales</taxon>
        <taxon>Cytophagaceae</taxon>
        <taxon>Spirosoma</taxon>
    </lineage>
</organism>
<dbReference type="Proteomes" id="UP000219452">
    <property type="component" value="Unassembled WGS sequence"/>
</dbReference>
<dbReference type="EMBL" id="OCNH01000003">
    <property type="protein sequence ID" value="SOD92628.1"/>
    <property type="molecule type" value="Genomic_DNA"/>
</dbReference>